<feature type="domain" description="DUF1540" evidence="1">
    <location>
        <begin position="10"/>
        <end position="41"/>
    </location>
</feature>
<evidence type="ECO:0000313" key="2">
    <source>
        <dbReference type="EMBL" id="GAA3287941.1"/>
    </source>
</evidence>
<organism evidence="2 3">
    <name type="scientific">Nesterenkonia halobia</name>
    <dbReference type="NCBI Taxonomy" id="37922"/>
    <lineage>
        <taxon>Bacteria</taxon>
        <taxon>Bacillati</taxon>
        <taxon>Actinomycetota</taxon>
        <taxon>Actinomycetes</taxon>
        <taxon>Micrococcales</taxon>
        <taxon>Micrococcaceae</taxon>
        <taxon>Nesterenkonia</taxon>
    </lineage>
</organism>
<keyword evidence="3" id="KW-1185">Reference proteome</keyword>
<dbReference type="Pfam" id="PF07561">
    <property type="entry name" value="DUF1540"/>
    <property type="match status" value="2"/>
</dbReference>
<accession>A0ABP6RH33</accession>
<dbReference type="EMBL" id="BAAAYG010000014">
    <property type="protein sequence ID" value="GAA3287941.1"/>
    <property type="molecule type" value="Genomic_DNA"/>
</dbReference>
<evidence type="ECO:0000313" key="3">
    <source>
        <dbReference type="Proteomes" id="UP001501736"/>
    </source>
</evidence>
<evidence type="ECO:0000259" key="1">
    <source>
        <dbReference type="Pfam" id="PF07561"/>
    </source>
</evidence>
<gene>
    <name evidence="2" type="ORF">GCM10020260_25460</name>
</gene>
<feature type="domain" description="DUF1540" evidence="1">
    <location>
        <begin position="60"/>
        <end position="84"/>
    </location>
</feature>
<reference evidence="3" key="1">
    <citation type="journal article" date="2019" name="Int. J. Syst. Evol. Microbiol.">
        <title>The Global Catalogue of Microorganisms (GCM) 10K type strain sequencing project: providing services to taxonomists for standard genome sequencing and annotation.</title>
        <authorList>
            <consortium name="The Broad Institute Genomics Platform"/>
            <consortium name="The Broad Institute Genome Sequencing Center for Infectious Disease"/>
            <person name="Wu L."/>
            <person name="Ma J."/>
        </authorList>
    </citation>
    <scope>NUCLEOTIDE SEQUENCE [LARGE SCALE GENOMIC DNA]</scope>
    <source>
        <strain evidence="3">JCM 11483</strain>
    </source>
</reference>
<name>A0ABP6RH33_9MICC</name>
<proteinExistence type="predicted"/>
<dbReference type="RefSeq" id="WP_344721990.1">
    <property type="nucleotide sequence ID" value="NZ_BAAAYG010000014.1"/>
</dbReference>
<comment type="caution">
    <text evidence="2">The sequence shown here is derived from an EMBL/GenBank/DDBJ whole genome shotgun (WGS) entry which is preliminary data.</text>
</comment>
<dbReference type="Proteomes" id="UP001501736">
    <property type="component" value="Unassembled WGS sequence"/>
</dbReference>
<protein>
    <submittedName>
        <fullName evidence="2">DUF1540 domain-containing protein</fullName>
    </submittedName>
</protein>
<dbReference type="InterPro" id="IPR011437">
    <property type="entry name" value="DUF1540"/>
</dbReference>
<sequence length="93" mass="9535">MNAPASVASCQVTECAFNDDGCHADAVTIAGSEGAPTCGTFIELDVRGGLPTAQGHVGACQRLECVHNKDLMCTAEAVTIGGDTANCLTYEQE</sequence>